<name>A0A395LKH9_9SPHN</name>
<keyword evidence="2" id="KW-1185">Reference proteome</keyword>
<comment type="caution">
    <text evidence="1">The sequence shown here is derived from an EMBL/GenBank/DDBJ whole genome shotgun (WGS) entry which is preliminary data.</text>
</comment>
<organism evidence="1 2">
    <name type="scientific">Alteriqipengyuania lutimaris</name>
    <dbReference type="NCBI Taxonomy" id="1538146"/>
    <lineage>
        <taxon>Bacteria</taxon>
        <taxon>Pseudomonadati</taxon>
        <taxon>Pseudomonadota</taxon>
        <taxon>Alphaproteobacteria</taxon>
        <taxon>Sphingomonadales</taxon>
        <taxon>Erythrobacteraceae</taxon>
        <taxon>Alteriqipengyuania</taxon>
    </lineage>
</organism>
<accession>A0A395LKH9</accession>
<gene>
    <name evidence="1" type="ORF">DL238_04040</name>
</gene>
<sequence>MAIKAIPVAIKNIKRQFCATLILFGEAWIDPRADLLLEQITRQPVFVAFNILVAASTEPARVIDLLLKFLPRISGNYA</sequence>
<protein>
    <submittedName>
        <fullName evidence="1">Uncharacterized protein</fullName>
    </submittedName>
</protein>
<dbReference type="Proteomes" id="UP000254101">
    <property type="component" value="Unassembled WGS sequence"/>
</dbReference>
<dbReference type="EMBL" id="QRBB01000001">
    <property type="protein sequence ID" value="RDS76857.1"/>
    <property type="molecule type" value="Genomic_DNA"/>
</dbReference>
<reference evidence="1 2" key="1">
    <citation type="submission" date="2018-07" db="EMBL/GenBank/DDBJ databases">
        <title>Erythrobacter nanhaiensis sp. nov., a novel member of the genus Erythrobacter isolated from the South China Sea.</title>
        <authorList>
            <person name="Chen X."/>
            <person name="Liu J."/>
        </authorList>
    </citation>
    <scope>NUCLEOTIDE SEQUENCE [LARGE SCALE GENOMIC DNA]</scope>
    <source>
        <strain evidence="1 2">S-5</strain>
    </source>
</reference>
<evidence type="ECO:0000313" key="2">
    <source>
        <dbReference type="Proteomes" id="UP000254101"/>
    </source>
</evidence>
<dbReference type="AlphaFoldDB" id="A0A395LKH9"/>
<proteinExistence type="predicted"/>
<evidence type="ECO:0000313" key="1">
    <source>
        <dbReference type="EMBL" id="RDS76857.1"/>
    </source>
</evidence>